<gene>
    <name evidence="10" type="ORF">ACFSNB_05465</name>
</gene>
<sequence length="533" mass="56719">MNAAPPLLLEALAHERAGRPAEMERCLRALLRQQPDLPAALFALARLGLRYGHAGDALTLLDRALVRAPAAAELHHLRGHALLGLGRRGEALAALTRAADLAPGAVEPALDLARLLTEAERFEAALARLESLTGPSPAHGEAALLRGRIQAVLGQAEAARAAFESALTIATAAAEARAELAAQEIEADRPAAALDRLEPLLADEPAPPRPLYLRGVALGMLGRAEESEADIARLRATMLEGLARRNFQPVELYLQISRRCNLRCAMCGHAVWRETGGLIDDSSFARVLDRCDEAGIRRLNLLAAQGEPFLHPQAEALIERAVARGLAVSVVTNGIPLNPERIARLAASGLDSVQFSFAGWDAASYESVYVGARFERAVANLQALDAALAPTRTTLSVKAVRADNDPAAVARTRAFLAGLGISSVATVVPNNFGGTVETGRFWPGVGLWSHRNLDRHRRTVCRLLMRAVGVYLDGSVTACPCYDANGALRIGDLTGQSVAEIRTGPAFQAILDAFRRGDLSAVPLCRGCDDPFG</sequence>
<keyword evidence="5" id="KW-0560">Oxidoreductase</keyword>
<keyword evidence="7" id="KW-0411">Iron-sulfur</keyword>
<dbReference type="InterPro" id="IPR034391">
    <property type="entry name" value="AdoMet-like_SPASM_containing"/>
</dbReference>
<feature type="domain" description="4Fe4S-binding SPASM" evidence="9">
    <location>
        <begin position="461"/>
        <end position="529"/>
    </location>
</feature>
<evidence type="ECO:0000256" key="5">
    <source>
        <dbReference type="ARBA" id="ARBA00023002"/>
    </source>
</evidence>
<dbReference type="CDD" id="cd01335">
    <property type="entry name" value="Radical_SAM"/>
    <property type="match status" value="1"/>
</dbReference>
<dbReference type="SFLD" id="SFLDG01067">
    <property type="entry name" value="SPASM/twitch_domain_containing"/>
    <property type="match status" value="1"/>
</dbReference>
<protein>
    <submittedName>
        <fullName evidence="10">Radical SAM protein</fullName>
    </submittedName>
</protein>
<dbReference type="SUPFAM" id="SSF48452">
    <property type="entry name" value="TPR-like"/>
    <property type="match status" value="2"/>
</dbReference>
<dbReference type="InterPro" id="IPR000385">
    <property type="entry name" value="MoaA_NifB_PqqE_Fe-S-bd_CS"/>
</dbReference>
<feature type="domain" description="Radical SAM core" evidence="8">
    <location>
        <begin position="255"/>
        <end position="387"/>
    </location>
</feature>
<dbReference type="Pfam" id="PF14559">
    <property type="entry name" value="TPR_19"/>
    <property type="match status" value="1"/>
</dbReference>
<keyword evidence="11" id="KW-1185">Reference proteome</keyword>
<dbReference type="Pfam" id="PF04055">
    <property type="entry name" value="Radical_SAM"/>
    <property type="match status" value="1"/>
</dbReference>
<dbReference type="SFLD" id="SFLDG01387">
    <property type="entry name" value="BtrN-like_SPASM_domain_contain"/>
    <property type="match status" value="1"/>
</dbReference>
<dbReference type="SMART" id="SM00028">
    <property type="entry name" value="TPR"/>
    <property type="match status" value="3"/>
</dbReference>
<name>A0ABW5CA68_9PROT</name>
<organism evidence="10 11">
    <name type="scientific">Phaeospirillum tilakii</name>
    <dbReference type="NCBI Taxonomy" id="741673"/>
    <lineage>
        <taxon>Bacteria</taxon>
        <taxon>Pseudomonadati</taxon>
        <taxon>Pseudomonadota</taxon>
        <taxon>Alphaproteobacteria</taxon>
        <taxon>Rhodospirillales</taxon>
        <taxon>Rhodospirillaceae</taxon>
        <taxon>Phaeospirillum</taxon>
    </lineage>
</organism>
<dbReference type="Gene3D" id="3.20.20.70">
    <property type="entry name" value="Aldolase class I"/>
    <property type="match status" value="1"/>
</dbReference>
<evidence type="ECO:0000259" key="9">
    <source>
        <dbReference type="Pfam" id="PF13186"/>
    </source>
</evidence>
<dbReference type="InterPro" id="IPR011990">
    <property type="entry name" value="TPR-like_helical_dom_sf"/>
</dbReference>
<evidence type="ECO:0000313" key="11">
    <source>
        <dbReference type="Proteomes" id="UP001597296"/>
    </source>
</evidence>
<dbReference type="InterPro" id="IPR013785">
    <property type="entry name" value="Aldolase_TIM"/>
</dbReference>
<dbReference type="InterPro" id="IPR019734">
    <property type="entry name" value="TPR_rpt"/>
</dbReference>
<dbReference type="PANTHER" id="PTHR11228">
    <property type="entry name" value="RADICAL SAM DOMAIN PROTEIN"/>
    <property type="match status" value="1"/>
</dbReference>
<dbReference type="Proteomes" id="UP001597296">
    <property type="component" value="Unassembled WGS sequence"/>
</dbReference>
<comment type="cofactor">
    <cofactor evidence="1">
        <name>[4Fe-4S] cluster</name>
        <dbReference type="ChEBI" id="CHEBI:49883"/>
    </cofactor>
</comment>
<dbReference type="SUPFAM" id="SSF102114">
    <property type="entry name" value="Radical SAM enzymes"/>
    <property type="match status" value="1"/>
</dbReference>
<evidence type="ECO:0000256" key="6">
    <source>
        <dbReference type="ARBA" id="ARBA00023004"/>
    </source>
</evidence>
<evidence type="ECO:0000256" key="7">
    <source>
        <dbReference type="ARBA" id="ARBA00023014"/>
    </source>
</evidence>
<dbReference type="RefSeq" id="WP_377315027.1">
    <property type="nucleotide sequence ID" value="NZ_JBHUIY010000007.1"/>
</dbReference>
<dbReference type="PROSITE" id="PS01305">
    <property type="entry name" value="MOAA_NIFB_PQQE"/>
    <property type="match status" value="1"/>
</dbReference>
<dbReference type="Gene3D" id="1.25.40.10">
    <property type="entry name" value="Tetratricopeptide repeat domain"/>
    <property type="match status" value="2"/>
</dbReference>
<evidence type="ECO:0000256" key="1">
    <source>
        <dbReference type="ARBA" id="ARBA00001966"/>
    </source>
</evidence>
<dbReference type="InterPro" id="IPR050377">
    <property type="entry name" value="Radical_SAM_PqqE_MftC-like"/>
</dbReference>
<proteinExistence type="predicted"/>
<evidence type="ECO:0000256" key="3">
    <source>
        <dbReference type="ARBA" id="ARBA00022691"/>
    </source>
</evidence>
<keyword evidence="6" id="KW-0408">Iron</keyword>
<keyword evidence="3" id="KW-0949">S-adenosyl-L-methionine</keyword>
<dbReference type="InterPro" id="IPR058240">
    <property type="entry name" value="rSAM_sf"/>
</dbReference>
<reference evidence="11" key="1">
    <citation type="journal article" date="2019" name="Int. J. Syst. Evol. Microbiol.">
        <title>The Global Catalogue of Microorganisms (GCM) 10K type strain sequencing project: providing services to taxonomists for standard genome sequencing and annotation.</title>
        <authorList>
            <consortium name="The Broad Institute Genomics Platform"/>
            <consortium name="The Broad Institute Genome Sequencing Center for Infectious Disease"/>
            <person name="Wu L."/>
            <person name="Ma J."/>
        </authorList>
    </citation>
    <scope>NUCLEOTIDE SEQUENCE [LARGE SCALE GENOMIC DNA]</scope>
    <source>
        <strain evidence="11">KCTC 15012</strain>
    </source>
</reference>
<dbReference type="SFLD" id="SFLDS00029">
    <property type="entry name" value="Radical_SAM"/>
    <property type="match status" value="1"/>
</dbReference>
<keyword evidence="2" id="KW-0004">4Fe-4S</keyword>
<evidence type="ECO:0000256" key="4">
    <source>
        <dbReference type="ARBA" id="ARBA00022723"/>
    </source>
</evidence>
<evidence type="ECO:0000256" key="2">
    <source>
        <dbReference type="ARBA" id="ARBA00022485"/>
    </source>
</evidence>
<dbReference type="PANTHER" id="PTHR11228:SF7">
    <property type="entry name" value="PQQA PEPTIDE CYCLASE"/>
    <property type="match status" value="1"/>
</dbReference>
<comment type="caution">
    <text evidence="10">The sequence shown here is derived from an EMBL/GenBank/DDBJ whole genome shotgun (WGS) entry which is preliminary data.</text>
</comment>
<evidence type="ECO:0000313" key="10">
    <source>
        <dbReference type="EMBL" id="MFD2233247.1"/>
    </source>
</evidence>
<dbReference type="InterPro" id="IPR007197">
    <property type="entry name" value="rSAM"/>
</dbReference>
<keyword evidence="4" id="KW-0479">Metal-binding</keyword>
<dbReference type="InterPro" id="IPR023885">
    <property type="entry name" value="4Fe4S-binding_SPASM_dom"/>
</dbReference>
<evidence type="ECO:0000259" key="8">
    <source>
        <dbReference type="Pfam" id="PF04055"/>
    </source>
</evidence>
<dbReference type="EMBL" id="JBHUIY010000007">
    <property type="protein sequence ID" value="MFD2233247.1"/>
    <property type="molecule type" value="Genomic_DNA"/>
</dbReference>
<accession>A0ABW5CA68</accession>
<dbReference type="Pfam" id="PF13428">
    <property type="entry name" value="TPR_14"/>
    <property type="match status" value="1"/>
</dbReference>
<dbReference type="Pfam" id="PF13186">
    <property type="entry name" value="SPASM"/>
    <property type="match status" value="1"/>
</dbReference>